<dbReference type="Proteomes" id="UP000015105">
    <property type="component" value="Chromosome 5D"/>
</dbReference>
<feature type="region of interest" description="Disordered" evidence="1">
    <location>
        <begin position="40"/>
        <end position="60"/>
    </location>
</feature>
<protein>
    <submittedName>
        <fullName evidence="2">Uncharacterized protein</fullName>
    </submittedName>
</protein>
<evidence type="ECO:0000313" key="2">
    <source>
        <dbReference type="EnsemblPlants" id="AET5Gv21194100.1"/>
    </source>
</evidence>
<reference evidence="2" key="3">
    <citation type="journal article" date="2017" name="Nature">
        <title>Genome sequence of the progenitor of the wheat D genome Aegilops tauschii.</title>
        <authorList>
            <person name="Luo M.C."/>
            <person name="Gu Y.Q."/>
            <person name="Puiu D."/>
            <person name="Wang H."/>
            <person name="Twardziok S.O."/>
            <person name="Deal K.R."/>
            <person name="Huo N."/>
            <person name="Zhu T."/>
            <person name="Wang L."/>
            <person name="Wang Y."/>
            <person name="McGuire P.E."/>
            <person name="Liu S."/>
            <person name="Long H."/>
            <person name="Ramasamy R.K."/>
            <person name="Rodriguez J.C."/>
            <person name="Van S.L."/>
            <person name="Yuan L."/>
            <person name="Wang Z."/>
            <person name="Xia Z."/>
            <person name="Xiao L."/>
            <person name="Anderson O.D."/>
            <person name="Ouyang S."/>
            <person name="Liang Y."/>
            <person name="Zimin A.V."/>
            <person name="Pertea G."/>
            <person name="Qi P."/>
            <person name="Bennetzen J.L."/>
            <person name="Dai X."/>
            <person name="Dawson M.W."/>
            <person name="Muller H.G."/>
            <person name="Kugler K."/>
            <person name="Rivarola-Duarte L."/>
            <person name="Spannagl M."/>
            <person name="Mayer K.F.X."/>
            <person name="Lu F.H."/>
            <person name="Bevan M.W."/>
            <person name="Leroy P."/>
            <person name="Li P."/>
            <person name="You F.M."/>
            <person name="Sun Q."/>
            <person name="Liu Z."/>
            <person name="Lyons E."/>
            <person name="Wicker T."/>
            <person name="Salzberg S.L."/>
            <person name="Devos K.M."/>
            <person name="Dvorak J."/>
        </authorList>
    </citation>
    <scope>NUCLEOTIDE SEQUENCE [LARGE SCALE GENOMIC DNA]</scope>
    <source>
        <strain evidence="2">cv. AL8/78</strain>
    </source>
</reference>
<reference evidence="2" key="4">
    <citation type="submission" date="2019-03" db="UniProtKB">
        <authorList>
            <consortium name="EnsemblPlants"/>
        </authorList>
    </citation>
    <scope>IDENTIFICATION</scope>
</reference>
<keyword evidence="3" id="KW-1185">Reference proteome</keyword>
<organism evidence="2 3">
    <name type="scientific">Aegilops tauschii subsp. strangulata</name>
    <name type="common">Goatgrass</name>
    <dbReference type="NCBI Taxonomy" id="200361"/>
    <lineage>
        <taxon>Eukaryota</taxon>
        <taxon>Viridiplantae</taxon>
        <taxon>Streptophyta</taxon>
        <taxon>Embryophyta</taxon>
        <taxon>Tracheophyta</taxon>
        <taxon>Spermatophyta</taxon>
        <taxon>Magnoliopsida</taxon>
        <taxon>Liliopsida</taxon>
        <taxon>Poales</taxon>
        <taxon>Poaceae</taxon>
        <taxon>BOP clade</taxon>
        <taxon>Pooideae</taxon>
        <taxon>Triticodae</taxon>
        <taxon>Triticeae</taxon>
        <taxon>Triticinae</taxon>
        <taxon>Aegilops</taxon>
    </lineage>
</organism>
<name>A0A453MIE9_AEGTS</name>
<dbReference type="AlphaFoldDB" id="A0A453MIE9"/>
<accession>A0A453MIE9</accession>
<sequence>RSTLLHAFSEEEYSNTTPEKTIPVFPQSCRSCDGAYLPSRLHSGGSIKQHRPASPLPTTTAPHYQHFSSASPRLVLASSGLSV</sequence>
<dbReference type="Gramene" id="AET5Gv21194100.1">
    <property type="protein sequence ID" value="AET5Gv21194100.1"/>
    <property type="gene ID" value="AET5Gv21194100"/>
</dbReference>
<reference evidence="3" key="1">
    <citation type="journal article" date="2014" name="Science">
        <title>Ancient hybridizations among the ancestral genomes of bread wheat.</title>
        <authorList>
            <consortium name="International Wheat Genome Sequencing Consortium,"/>
            <person name="Marcussen T."/>
            <person name="Sandve S.R."/>
            <person name="Heier L."/>
            <person name="Spannagl M."/>
            <person name="Pfeifer M."/>
            <person name="Jakobsen K.S."/>
            <person name="Wulff B.B."/>
            <person name="Steuernagel B."/>
            <person name="Mayer K.F."/>
            <person name="Olsen O.A."/>
        </authorList>
    </citation>
    <scope>NUCLEOTIDE SEQUENCE [LARGE SCALE GENOMIC DNA]</scope>
    <source>
        <strain evidence="3">cv. AL8/78</strain>
    </source>
</reference>
<reference evidence="2" key="5">
    <citation type="journal article" date="2021" name="G3 (Bethesda)">
        <title>Aegilops tauschii genome assembly Aet v5.0 features greater sequence contiguity and improved annotation.</title>
        <authorList>
            <person name="Wang L."/>
            <person name="Zhu T."/>
            <person name="Rodriguez J.C."/>
            <person name="Deal K.R."/>
            <person name="Dubcovsky J."/>
            <person name="McGuire P.E."/>
            <person name="Lux T."/>
            <person name="Spannagl M."/>
            <person name="Mayer K.F.X."/>
            <person name="Baldrich P."/>
            <person name="Meyers B.C."/>
            <person name="Huo N."/>
            <person name="Gu Y.Q."/>
            <person name="Zhou H."/>
            <person name="Devos K.M."/>
            <person name="Bennetzen J.L."/>
            <person name="Unver T."/>
            <person name="Budak H."/>
            <person name="Gulick P.J."/>
            <person name="Galiba G."/>
            <person name="Kalapos B."/>
            <person name="Nelson D.R."/>
            <person name="Li P."/>
            <person name="You F.M."/>
            <person name="Luo M.C."/>
            <person name="Dvorak J."/>
        </authorList>
    </citation>
    <scope>NUCLEOTIDE SEQUENCE [LARGE SCALE GENOMIC DNA]</scope>
    <source>
        <strain evidence="2">cv. AL8/78</strain>
    </source>
</reference>
<reference evidence="3" key="2">
    <citation type="journal article" date="2017" name="Nat. Plants">
        <title>The Aegilops tauschii genome reveals multiple impacts of transposons.</title>
        <authorList>
            <person name="Zhao G."/>
            <person name="Zou C."/>
            <person name="Li K."/>
            <person name="Wang K."/>
            <person name="Li T."/>
            <person name="Gao L."/>
            <person name="Zhang X."/>
            <person name="Wang H."/>
            <person name="Yang Z."/>
            <person name="Liu X."/>
            <person name="Jiang W."/>
            <person name="Mao L."/>
            <person name="Kong X."/>
            <person name="Jiao Y."/>
            <person name="Jia J."/>
        </authorList>
    </citation>
    <scope>NUCLEOTIDE SEQUENCE [LARGE SCALE GENOMIC DNA]</scope>
    <source>
        <strain evidence="3">cv. AL8/78</strain>
    </source>
</reference>
<dbReference type="EnsemblPlants" id="AET5Gv21194100.1">
    <property type="protein sequence ID" value="AET5Gv21194100.1"/>
    <property type="gene ID" value="AET5Gv21194100"/>
</dbReference>
<evidence type="ECO:0000256" key="1">
    <source>
        <dbReference type="SAM" id="MobiDB-lite"/>
    </source>
</evidence>
<evidence type="ECO:0000313" key="3">
    <source>
        <dbReference type="Proteomes" id="UP000015105"/>
    </source>
</evidence>
<proteinExistence type="predicted"/>